<organism evidence="4 5">
    <name type="scientific">Candidatus Roizmanbacteria bacterium RIFCSPLOWO2_02_FULL_43_10</name>
    <dbReference type="NCBI Taxonomy" id="1802078"/>
    <lineage>
        <taxon>Bacteria</taxon>
        <taxon>Candidatus Roizmaniibacteriota</taxon>
    </lineage>
</organism>
<name>A0A1F7JVW1_9BACT</name>
<dbReference type="CDD" id="cd12797">
    <property type="entry name" value="M23_peptidase"/>
    <property type="match status" value="2"/>
</dbReference>
<sequence>MSSLKALIISVLLIVLIKPAFAAVCNNTQDCQDKIKEYEEKLNQARQEKTSLSSQIKLINTKVDLAQARLTKTESEIVLIKDEIEELGGKIARLNESLDHLSAVLLQKIVEGYKQRNVSFFEIMLLPQASTLANQMKYIHVAQENDRVLALRTQQVKVNFSEQKDLREEKKQELEELERQLEVQKQELNSQITQKQTLLEQTKSDEKRYQELLGQALAEFQAINRAIETGQKVGDVKKGDPIALMGNTGYPYCSTGPHLHFEVRKDGTWTNPGDYVGGGKDWQMPLPEPITITQEYGVTPWSWRYTYSGGVHTGWDMISGSSDVIRAVADGVLYSSSQNCSGAIIKIKYIDHGGGLMTFYLHVQ</sequence>
<evidence type="ECO:0000313" key="5">
    <source>
        <dbReference type="Proteomes" id="UP000176269"/>
    </source>
</evidence>
<comment type="caution">
    <text evidence="4">The sequence shown here is derived from an EMBL/GenBank/DDBJ whole genome shotgun (WGS) entry which is preliminary data.</text>
</comment>
<feature type="coiled-coil region" evidence="1">
    <location>
        <begin position="28"/>
        <end position="97"/>
    </location>
</feature>
<feature type="signal peptide" evidence="2">
    <location>
        <begin position="1"/>
        <end position="22"/>
    </location>
</feature>
<keyword evidence="2" id="KW-0732">Signal</keyword>
<dbReference type="PANTHER" id="PTHR21666">
    <property type="entry name" value="PEPTIDASE-RELATED"/>
    <property type="match status" value="1"/>
</dbReference>
<dbReference type="Proteomes" id="UP000176269">
    <property type="component" value="Unassembled WGS sequence"/>
</dbReference>
<dbReference type="InterPro" id="IPR050570">
    <property type="entry name" value="Cell_wall_metabolism_enzyme"/>
</dbReference>
<evidence type="ECO:0000313" key="4">
    <source>
        <dbReference type="EMBL" id="OGK59747.1"/>
    </source>
</evidence>
<proteinExistence type="predicted"/>
<dbReference type="Pfam" id="PF01551">
    <property type="entry name" value="Peptidase_M23"/>
    <property type="match status" value="1"/>
</dbReference>
<evidence type="ECO:0000259" key="3">
    <source>
        <dbReference type="Pfam" id="PF01551"/>
    </source>
</evidence>
<evidence type="ECO:0000256" key="2">
    <source>
        <dbReference type="SAM" id="SignalP"/>
    </source>
</evidence>
<keyword evidence="1" id="KW-0175">Coiled coil</keyword>
<feature type="chain" id="PRO_5009529487" description="M23ase beta-sheet core domain-containing protein" evidence="2">
    <location>
        <begin position="23"/>
        <end position="364"/>
    </location>
</feature>
<protein>
    <recommendedName>
        <fullName evidence="3">M23ase beta-sheet core domain-containing protein</fullName>
    </recommendedName>
</protein>
<feature type="coiled-coil region" evidence="1">
    <location>
        <begin position="157"/>
        <end position="205"/>
    </location>
</feature>
<dbReference type="InterPro" id="IPR016047">
    <property type="entry name" value="M23ase_b-sheet_dom"/>
</dbReference>
<accession>A0A1F7JVW1</accession>
<evidence type="ECO:0000256" key="1">
    <source>
        <dbReference type="SAM" id="Coils"/>
    </source>
</evidence>
<dbReference type="SUPFAM" id="SSF57997">
    <property type="entry name" value="Tropomyosin"/>
    <property type="match status" value="1"/>
</dbReference>
<dbReference type="AlphaFoldDB" id="A0A1F7JVW1"/>
<feature type="domain" description="M23ase beta-sheet core" evidence="3">
    <location>
        <begin position="228"/>
        <end position="272"/>
    </location>
</feature>
<reference evidence="4 5" key="1">
    <citation type="journal article" date="2016" name="Nat. Commun.">
        <title>Thousands of microbial genomes shed light on interconnected biogeochemical processes in an aquifer system.</title>
        <authorList>
            <person name="Anantharaman K."/>
            <person name="Brown C.T."/>
            <person name="Hug L.A."/>
            <person name="Sharon I."/>
            <person name="Castelle C.J."/>
            <person name="Probst A.J."/>
            <person name="Thomas B.C."/>
            <person name="Singh A."/>
            <person name="Wilkins M.J."/>
            <person name="Karaoz U."/>
            <person name="Brodie E.L."/>
            <person name="Williams K.H."/>
            <person name="Hubbard S.S."/>
            <person name="Banfield J.F."/>
        </authorList>
    </citation>
    <scope>NUCLEOTIDE SEQUENCE [LARGE SCALE GENOMIC DNA]</scope>
</reference>
<dbReference type="PANTHER" id="PTHR21666:SF270">
    <property type="entry name" value="MUREIN HYDROLASE ACTIVATOR ENVC"/>
    <property type="match status" value="1"/>
</dbReference>
<dbReference type="SUPFAM" id="SSF51261">
    <property type="entry name" value="Duplicated hybrid motif"/>
    <property type="match status" value="2"/>
</dbReference>
<dbReference type="EMBL" id="MGBC01000037">
    <property type="protein sequence ID" value="OGK59747.1"/>
    <property type="molecule type" value="Genomic_DNA"/>
</dbReference>
<dbReference type="GO" id="GO:0004222">
    <property type="term" value="F:metalloendopeptidase activity"/>
    <property type="evidence" value="ECO:0007669"/>
    <property type="project" value="TreeGrafter"/>
</dbReference>
<dbReference type="InterPro" id="IPR011055">
    <property type="entry name" value="Dup_hybrid_motif"/>
</dbReference>
<dbReference type="Gene3D" id="2.70.70.10">
    <property type="entry name" value="Glucose Permease (Domain IIA)"/>
    <property type="match status" value="2"/>
</dbReference>
<gene>
    <name evidence="4" type="ORF">A3I56_00750</name>
</gene>
<dbReference type="Gene3D" id="1.20.5.340">
    <property type="match status" value="1"/>
</dbReference>